<evidence type="ECO:0000313" key="6">
    <source>
        <dbReference type="Proteomes" id="UP000239861"/>
    </source>
</evidence>
<proteinExistence type="inferred from homology"/>
<accession>A0AB37A064</accession>
<dbReference type="SUPFAM" id="SSF52540">
    <property type="entry name" value="P-loop containing nucleoside triphosphate hydrolases"/>
    <property type="match status" value="1"/>
</dbReference>
<comment type="similarity">
    <text evidence="1">Belongs to the ABC transporter superfamily.</text>
</comment>
<evidence type="ECO:0000259" key="4">
    <source>
        <dbReference type="PROSITE" id="PS50893"/>
    </source>
</evidence>
<dbReference type="InterPro" id="IPR003439">
    <property type="entry name" value="ABC_transporter-like_ATP-bd"/>
</dbReference>
<dbReference type="InterPro" id="IPR003593">
    <property type="entry name" value="AAA+_ATPase"/>
</dbReference>
<dbReference type="AlphaFoldDB" id="A0AB37A064"/>
<dbReference type="SMART" id="SM00382">
    <property type="entry name" value="AAA"/>
    <property type="match status" value="1"/>
</dbReference>
<dbReference type="EMBL" id="PTIW01000002">
    <property type="protein sequence ID" value="PPK62621.1"/>
    <property type="molecule type" value="Genomic_DNA"/>
</dbReference>
<dbReference type="PANTHER" id="PTHR42798">
    <property type="entry name" value="LIPOPROTEIN-RELEASING SYSTEM ATP-BINDING PROTEIN LOLD"/>
    <property type="match status" value="1"/>
</dbReference>
<dbReference type="PROSITE" id="PS00211">
    <property type="entry name" value="ABC_TRANSPORTER_1"/>
    <property type="match status" value="1"/>
</dbReference>
<name>A0AB37A064_9BACT</name>
<protein>
    <submittedName>
        <fullName evidence="5">Alpha-D-ribose 1-methylphosphonate 5-triphosphate synthase subunit PhnL</fullName>
    </submittedName>
</protein>
<dbReference type="InterPro" id="IPR012701">
    <property type="entry name" value="CP_lyase_PhnL"/>
</dbReference>
<feature type="domain" description="ABC transporter" evidence="4">
    <location>
        <begin position="4"/>
        <end position="234"/>
    </location>
</feature>
<keyword evidence="2" id="KW-0547">Nucleotide-binding</keyword>
<evidence type="ECO:0000256" key="2">
    <source>
        <dbReference type="ARBA" id="ARBA00022741"/>
    </source>
</evidence>
<sequence length="234" mass="26306">MTRLEVKNLKKTFTVHTQGSVEVKGFEDINFKLKQGEFLSLFGPSGAGKSSILKTLYRTYNTTSGEINFYKDNGSIVNISNSTESEILNLRKNDLGYVSQFLQILPRISAVDVVATELIQKGESEEVAKEKAKEMLSFLNIKEELFNISPLTFSGGEQQRVNIAKGIIAPKSVLLLDEPTASLDMTNTNKVIDKLLEIKKQGVTMVGIFHDMDCMKRISDKIYDMKEKKYANNY</sequence>
<evidence type="ECO:0000256" key="3">
    <source>
        <dbReference type="ARBA" id="ARBA00022840"/>
    </source>
</evidence>
<dbReference type="Gene3D" id="3.40.50.300">
    <property type="entry name" value="P-loop containing nucleotide triphosphate hydrolases"/>
    <property type="match status" value="1"/>
</dbReference>
<keyword evidence="3" id="KW-0067">ATP-binding</keyword>
<dbReference type="RefSeq" id="WP_104411668.1">
    <property type="nucleotide sequence ID" value="NZ_PTIW01000002.1"/>
</dbReference>
<gene>
    <name evidence="5" type="ORF">B0F89_10223</name>
</gene>
<dbReference type="InterPro" id="IPR017871">
    <property type="entry name" value="ABC_transporter-like_CS"/>
</dbReference>
<dbReference type="PROSITE" id="PS50893">
    <property type="entry name" value="ABC_TRANSPORTER_2"/>
    <property type="match status" value="1"/>
</dbReference>
<dbReference type="Pfam" id="PF00005">
    <property type="entry name" value="ABC_tran"/>
    <property type="match status" value="1"/>
</dbReference>
<organism evidence="5 6">
    <name type="scientific">Malaciobacter marinus</name>
    <dbReference type="NCBI Taxonomy" id="505249"/>
    <lineage>
        <taxon>Bacteria</taxon>
        <taxon>Pseudomonadati</taxon>
        <taxon>Campylobacterota</taxon>
        <taxon>Epsilonproteobacteria</taxon>
        <taxon>Campylobacterales</taxon>
        <taxon>Arcobacteraceae</taxon>
        <taxon>Malaciobacter</taxon>
    </lineage>
</organism>
<dbReference type="GO" id="GO:0005524">
    <property type="term" value="F:ATP binding"/>
    <property type="evidence" value="ECO:0007669"/>
    <property type="project" value="UniProtKB-KW"/>
</dbReference>
<dbReference type="NCBIfam" id="TIGR02324">
    <property type="entry name" value="CP_lyasePhnL"/>
    <property type="match status" value="1"/>
</dbReference>
<dbReference type="Proteomes" id="UP000239861">
    <property type="component" value="Unassembled WGS sequence"/>
</dbReference>
<evidence type="ECO:0000313" key="5">
    <source>
        <dbReference type="EMBL" id="PPK62621.1"/>
    </source>
</evidence>
<dbReference type="GO" id="GO:0016887">
    <property type="term" value="F:ATP hydrolysis activity"/>
    <property type="evidence" value="ECO:0007669"/>
    <property type="project" value="InterPro"/>
</dbReference>
<dbReference type="InterPro" id="IPR027417">
    <property type="entry name" value="P-loop_NTPase"/>
</dbReference>
<evidence type="ECO:0000256" key="1">
    <source>
        <dbReference type="ARBA" id="ARBA00005417"/>
    </source>
</evidence>
<dbReference type="PANTHER" id="PTHR42798:SF7">
    <property type="entry name" value="ALPHA-D-RIBOSE 1-METHYLPHOSPHONATE 5-TRIPHOSPHATE SYNTHASE SUBUNIT PHNL"/>
    <property type="match status" value="1"/>
</dbReference>
<reference evidence="5 6" key="1">
    <citation type="submission" date="2018-02" db="EMBL/GenBank/DDBJ databases">
        <title>Subsurface microbial communities from deep shales in Ohio and West Virginia, USA.</title>
        <authorList>
            <person name="Wrighton K."/>
        </authorList>
    </citation>
    <scope>NUCLEOTIDE SEQUENCE [LARGE SCALE GENOMIC DNA]</scope>
    <source>
        <strain evidence="5 6">MARC-MIP3H16</strain>
    </source>
</reference>
<comment type="caution">
    <text evidence="5">The sequence shown here is derived from an EMBL/GenBank/DDBJ whole genome shotgun (WGS) entry which is preliminary data.</text>
</comment>